<evidence type="ECO:0000313" key="3">
    <source>
        <dbReference type="Proteomes" id="UP001296104"/>
    </source>
</evidence>
<sequence>MQFILPALALFTTALAQQQCYRRQLPQGYPPQGTITVQFPNGVNPGFGPTACQQVNNYGYVAEINYRSVDFCNYGQRYVVQTCDFPCCKALAAVDGSAGTCVCGL</sequence>
<keyword evidence="3" id="KW-1185">Reference proteome</keyword>
<feature type="signal peptide" evidence="1">
    <location>
        <begin position="1"/>
        <end position="16"/>
    </location>
</feature>
<evidence type="ECO:0000256" key="1">
    <source>
        <dbReference type="SAM" id="SignalP"/>
    </source>
</evidence>
<name>A0AAI8YYG7_9PEZI</name>
<dbReference type="AlphaFoldDB" id="A0AAI8YYG7"/>
<keyword evidence="1" id="KW-0732">Signal</keyword>
<gene>
    <name evidence="2" type="ORF">LECACI_7A004301</name>
</gene>
<protein>
    <submittedName>
        <fullName evidence="2">Uncharacterized protein</fullName>
    </submittedName>
</protein>
<comment type="caution">
    <text evidence="2">The sequence shown here is derived from an EMBL/GenBank/DDBJ whole genome shotgun (WGS) entry which is preliminary data.</text>
</comment>
<dbReference type="EMBL" id="CAVMBE010000023">
    <property type="protein sequence ID" value="CAK4005922.1"/>
    <property type="molecule type" value="Genomic_DNA"/>
</dbReference>
<evidence type="ECO:0000313" key="2">
    <source>
        <dbReference type="EMBL" id="CAK4005922.1"/>
    </source>
</evidence>
<feature type="chain" id="PRO_5042484276" evidence="1">
    <location>
        <begin position="17"/>
        <end position="105"/>
    </location>
</feature>
<dbReference type="Proteomes" id="UP001296104">
    <property type="component" value="Unassembled WGS sequence"/>
</dbReference>
<organism evidence="2 3">
    <name type="scientific">Lecanosticta acicola</name>
    <dbReference type="NCBI Taxonomy" id="111012"/>
    <lineage>
        <taxon>Eukaryota</taxon>
        <taxon>Fungi</taxon>
        <taxon>Dikarya</taxon>
        <taxon>Ascomycota</taxon>
        <taxon>Pezizomycotina</taxon>
        <taxon>Dothideomycetes</taxon>
        <taxon>Dothideomycetidae</taxon>
        <taxon>Mycosphaerellales</taxon>
        <taxon>Mycosphaerellaceae</taxon>
        <taxon>Lecanosticta</taxon>
    </lineage>
</organism>
<accession>A0AAI8YYG7</accession>
<reference evidence="2" key="1">
    <citation type="submission" date="2023-11" db="EMBL/GenBank/DDBJ databases">
        <authorList>
            <person name="Alioto T."/>
            <person name="Alioto T."/>
            <person name="Gomez Garrido J."/>
        </authorList>
    </citation>
    <scope>NUCLEOTIDE SEQUENCE</scope>
</reference>
<proteinExistence type="predicted"/>